<dbReference type="AlphaFoldDB" id="A0A0M3IKN8"/>
<keyword evidence="1" id="KW-0812">Transmembrane</keyword>
<dbReference type="WBParaSite" id="ALUE_0001931501-mRNA-1">
    <property type="protein sequence ID" value="ALUE_0001931501-mRNA-1"/>
    <property type="gene ID" value="ALUE_0001931501"/>
</dbReference>
<keyword evidence="1" id="KW-0472">Membrane</keyword>
<feature type="transmembrane region" description="Helical" evidence="1">
    <location>
        <begin position="117"/>
        <end position="138"/>
    </location>
</feature>
<keyword evidence="2" id="KW-1185">Reference proteome</keyword>
<protein>
    <submittedName>
        <fullName evidence="3">G_PROTEIN_RECEP_F1_2 domain-containing protein</fullName>
    </submittedName>
</protein>
<keyword evidence="1" id="KW-1133">Transmembrane helix</keyword>
<evidence type="ECO:0000313" key="3">
    <source>
        <dbReference type="WBParaSite" id="ALUE_0001931501-mRNA-1"/>
    </source>
</evidence>
<proteinExistence type="predicted"/>
<organism evidence="2 3">
    <name type="scientific">Ascaris lumbricoides</name>
    <name type="common">Giant roundworm</name>
    <dbReference type="NCBI Taxonomy" id="6252"/>
    <lineage>
        <taxon>Eukaryota</taxon>
        <taxon>Metazoa</taxon>
        <taxon>Ecdysozoa</taxon>
        <taxon>Nematoda</taxon>
        <taxon>Chromadorea</taxon>
        <taxon>Rhabditida</taxon>
        <taxon>Spirurina</taxon>
        <taxon>Ascaridomorpha</taxon>
        <taxon>Ascaridoidea</taxon>
        <taxon>Ascarididae</taxon>
        <taxon>Ascaris</taxon>
    </lineage>
</organism>
<name>A0A0M3IKN8_ASCLU</name>
<sequence length="170" mass="19236">MLIRSLRSSFSLMNSISIGLYDKISPIDVTYEIMKYLLSTLPTKSCIIDAVITIIDALSVQVSCCLSMQRNAMHLHRLTAMRCGATLQTCGGAYRRRASMQCHQTLLRLLMVYSRRIFNSFINISIINSIILFSIVFIPYSLAVTSTTITAVKFRRDCSDQIHKVCLKLK</sequence>
<evidence type="ECO:0000313" key="2">
    <source>
        <dbReference type="Proteomes" id="UP000036681"/>
    </source>
</evidence>
<reference evidence="3" key="1">
    <citation type="submission" date="2017-02" db="UniProtKB">
        <authorList>
            <consortium name="WormBaseParasite"/>
        </authorList>
    </citation>
    <scope>IDENTIFICATION</scope>
</reference>
<dbReference type="Proteomes" id="UP000036681">
    <property type="component" value="Unplaced"/>
</dbReference>
<accession>A0A0M3IKN8</accession>
<evidence type="ECO:0000256" key="1">
    <source>
        <dbReference type="SAM" id="Phobius"/>
    </source>
</evidence>